<feature type="domain" description="UBA" evidence="7">
    <location>
        <begin position="352"/>
        <end position="402"/>
    </location>
</feature>
<dbReference type="SUPFAM" id="SSF46934">
    <property type="entry name" value="UBA-like"/>
    <property type="match status" value="1"/>
</dbReference>
<dbReference type="InterPro" id="IPR035979">
    <property type="entry name" value="RBD_domain_sf"/>
</dbReference>
<dbReference type="InterPro" id="IPR000571">
    <property type="entry name" value="Znf_CCCH"/>
</dbReference>
<protein>
    <submittedName>
        <fullName evidence="10">Tetratricopeptide repeat protein 31</fullName>
    </submittedName>
</protein>
<dbReference type="OMA" id="KLNGHCI"/>
<keyword evidence="4" id="KW-0862">Zinc</keyword>
<feature type="compositionally biased region" description="Acidic residues" evidence="6">
    <location>
        <begin position="196"/>
        <end position="205"/>
    </location>
</feature>
<reference evidence="10 11" key="1">
    <citation type="journal article" date="2014" name="Nat. Commun.">
        <title>Molecular traces of alternative social organization in a termite genome.</title>
        <authorList>
            <person name="Terrapon N."/>
            <person name="Li C."/>
            <person name="Robertson H.M."/>
            <person name="Ji L."/>
            <person name="Meng X."/>
            <person name="Booth W."/>
            <person name="Chen Z."/>
            <person name="Childers C.P."/>
            <person name="Glastad K.M."/>
            <person name="Gokhale K."/>
            <person name="Gowin J."/>
            <person name="Gronenberg W."/>
            <person name="Hermansen R.A."/>
            <person name="Hu H."/>
            <person name="Hunt B.G."/>
            <person name="Huylmans A.K."/>
            <person name="Khalil S.M."/>
            <person name="Mitchell R.D."/>
            <person name="Munoz-Torres M.C."/>
            <person name="Mustard J.A."/>
            <person name="Pan H."/>
            <person name="Reese J.T."/>
            <person name="Scharf M.E."/>
            <person name="Sun F."/>
            <person name="Vogel H."/>
            <person name="Xiao J."/>
            <person name="Yang W."/>
            <person name="Yang Z."/>
            <person name="Yang Z."/>
            <person name="Zhou J."/>
            <person name="Zhu J."/>
            <person name="Brent C.S."/>
            <person name="Elsik C.G."/>
            <person name="Goodisman M.A."/>
            <person name="Liberles D.A."/>
            <person name="Roe R.M."/>
            <person name="Vargo E.L."/>
            <person name="Vilcinskas A."/>
            <person name="Wang J."/>
            <person name="Bornberg-Bauer E."/>
            <person name="Korb J."/>
            <person name="Zhang G."/>
            <person name="Liebig J."/>
        </authorList>
    </citation>
    <scope>NUCLEOTIDE SEQUENCE [LARGE SCALE GENOMIC DNA]</scope>
    <source>
        <tissue evidence="10">Whole organism</tissue>
    </source>
</reference>
<dbReference type="PROSITE" id="PS50103">
    <property type="entry name" value="ZF_C3H1"/>
    <property type="match status" value="1"/>
</dbReference>
<feature type="compositionally biased region" description="Basic residues" evidence="6">
    <location>
        <begin position="121"/>
        <end position="134"/>
    </location>
</feature>
<evidence type="ECO:0000313" key="11">
    <source>
        <dbReference type="Proteomes" id="UP000027135"/>
    </source>
</evidence>
<feature type="repeat" description="TPR" evidence="3">
    <location>
        <begin position="324"/>
        <end position="357"/>
    </location>
</feature>
<feature type="domain" description="C3H1-type" evidence="9">
    <location>
        <begin position="551"/>
        <end position="578"/>
    </location>
</feature>
<feature type="region of interest" description="Disordered" evidence="6">
    <location>
        <begin position="108"/>
        <end position="205"/>
    </location>
</feature>
<evidence type="ECO:0000256" key="1">
    <source>
        <dbReference type="ARBA" id="ARBA00022884"/>
    </source>
</evidence>
<evidence type="ECO:0000256" key="6">
    <source>
        <dbReference type="SAM" id="MobiDB-lite"/>
    </source>
</evidence>
<feature type="zinc finger region" description="C3H1-type" evidence="4">
    <location>
        <begin position="551"/>
        <end position="578"/>
    </location>
</feature>
<dbReference type="SMART" id="SM00360">
    <property type="entry name" value="RRM"/>
    <property type="match status" value="1"/>
</dbReference>
<dbReference type="PANTHER" id="PTHR47678">
    <property type="entry name" value="TETRATRICOPEPTIDE REPEAT PROTEIN 31"/>
    <property type="match status" value="1"/>
</dbReference>
<evidence type="ECO:0000313" key="10">
    <source>
        <dbReference type="EMBL" id="KDR18852.1"/>
    </source>
</evidence>
<dbReference type="GO" id="GO:0003723">
    <property type="term" value="F:RNA binding"/>
    <property type="evidence" value="ECO:0007669"/>
    <property type="project" value="UniProtKB-UniRule"/>
</dbReference>
<dbReference type="PROSITE" id="PS50102">
    <property type="entry name" value="RRM"/>
    <property type="match status" value="1"/>
</dbReference>
<dbReference type="InParanoid" id="A0A067RHY2"/>
<feature type="domain" description="RRM" evidence="8">
    <location>
        <begin position="455"/>
        <end position="527"/>
    </location>
</feature>
<feature type="compositionally biased region" description="Acidic residues" evidence="6">
    <location>
        <begin position="38"/>
        <end position="47"/>
    </location>
</feature>
<dbReference type="SUPFAM" id="SSF54928">
    <property type="entry name" value="RNA-binding domain, RBD"/>
    <property type="match status" value="1"/>
</dbReference>
<feature type="compositionally biased region" description="Basic and acidic residues" evidence="6">
    <location>
        <begin position="108"/>
        <end position="120"/>
    </location>
</feature>
<evidence type="ECO:0000259" key="8">
    <source>
        <dbReference type="PROSITE" id="PS50102"/>
    </source>
</evidence>
<evidence type="ECO:0000259" key="7">
    <source>
        <dbReference type="PROSITE" id="PS50030"/>
    </source>
</evidence>
<evidence type="ECO:0000256" key="3">
    <source>
        <dbReference type="PROSITE-ProRule" id="PRU00339"/>
    </source>
</evidence>
<dbReference type="SMART" id="SM00028">
    <property type="entry name" value="TPR"/>
    <property type="match status" value="3"/>
</dbReference>
<dbReference type="Pfam" id="PF00515">
    <property type="entry name" value="TPR_1"/>
    <property type="match status" value="1"/>
</dbReference>
<proteinExistence type="predicted"/>
<dbReference type="Gene3D" id="1.25.40.10">
    <property type="entry name" value="Tetratricopeptide repeat domain"/>
    <property type="match status" value="1"/>
</dbReference>
<feature type="region of interest" description="Disordered" evidence="6">
    <location>
        <begin position="31"/>
        <end position="61"/>
    </location>
</feature>
<dbReference type="InterPro" id="IPR000504">
    <property type="entry name" value="RRM_dom"/>
</dbReference>
<dbReference type="PANTHER" id="PTHR47678:SF4">
    <property type="entry name" value="SHOCK PROTEIN 70 (HSP70)-INTERACTING PROTEIN, PUTATIVE-RELATED"/>
    <property type="match status" value="1"/>
</dbReference>
<keyword evidence="1 2" id="KW-0694">RNA-binding</keyword>
<keyword evidence="4" id="KW-0479">Metal-binding</keyword>
<keyword evidence="5" id="KW-0175">Coiled coil</keyword>
<name>A0A067RHY2_ZOONE</name>
<organism evidence="10 11">
    <name type="scientific">Zootermopsis nevadensis</name>
    <name type="common">Dampwood termite</name>
    <dbReference type="NCBI Taxonomy" id="136037"/>
    <lineage>
        <taxon>Eukaryota</taxon>
        <taxon>Metazoa</taxon>
        <taxon>Ecdysozoa</taxon>
        <taxon>Arthropoda</taxon>
        <taxon>Hexapoda</taxon>
        <taxon>Insecta</taxon>
        <taxon>Pterygota</taxon>
        <taxon>Neoptera</taxon>
        <taxon>Polyneoptera</taxon>
        <taxon>Dictyoptera</taxon>
        <taxon>Blattodea</taxon>
        <taxon>Blattoidea</taxon>
        <taxon>Termitoidae</taxon>
        <taxon>Termopsidae</taxon>
        <taxon>Zootermopsis</taxon>
    </lineage>
</organism>
<keyword evidence="11" id="KW-1185">Reference proteome</keyword>
<dbReference type="PROSITE" id="PS50030">
    <property type="entry name" value="UBA"/>
    <property type="match status" value="1"/>
</dbReference>
<keyword evidence="4" id="KW-0863">Zinc-finger</keyword>
<dbReference type="PROSITE" id="PS50005">
    <property type="entry name" value="TPR"/>
    <property type="match status" value="1"/>
</dbReference>
<dbReference type="GO" id="GO:0008270">
    <property type="term" value="F:zinc ion binding"/>
    <property type="evidence" value="ECO:0007669"/>
    <property type="project" value="UniProtKB-KW"/>
</dbReference>
<dbReference type="CDD" id="cd00590">
    <property type="entry name" value="RRM_SF"/>
    <property type="match status" value="1"/>
</dbReference>
<dbReference type="SUPFAM" id="SSF48452">
    <property type="entry name" value="TPR-like"/>
    <property type="match status" value="1"/>
</dbReference>
<dbReference type="AlphaFoldDB" id="A0A067RHY2"/>
<dbReference type="InterPro" id="IPR009060">
    <property type="entry name" value="UBA-like_sf"/>
</dbReference>
<gene>
    <name evidence="10" type="ORF">L798_07298</name>
</gene>
<accession>A0A067RHY2</accession>
<keyword evidence="3" id="KW-0802">TPR repeat</keyword>
<dbReference type="InterPro" id="IPR019734">
    <property type="entry name" value="TPR_rpt"/>
</dbReference>
<dbReference type="Pfam" id="PF00076">
    <property type="entry name" value="RRM_1"/>
    <property type="match status" value="1"/>
</dbReference>
<dbReference type="STRING" id="136037.A0A067RHY2"/>
<dbReference type="Gene3D" id="3.30.70.330">
    <property type="match status" value="1"/>
</dbReference>
<dbReference type="InterPro" id="IPR012677">
    <property type="entry name" value="Nucleotide-bd_a/b_plait_sf"/>
</dbReference>
<sequence length="591" mass="66896">MAKEVPQYSSNPQVVHKFRVYFGQDMGSESAVSFSDISNDDDDDDDDCHSMSGSSNGLEDHELMMRLLQHARVQDERVKFFKSLRKKKGMNERDLPTMLPEVAKKNAEELVAEEEREKRKVEKRKAKKKRRREKRREEKEINCTNAKNENNSSSSSSSSNNNINRNKKETACHSSKKNTSKSSKSKMNGDSYPAQPEDDHEEEEDFLDPNSAFVSVAVSKNKRGYGTAALSHMDRSQRTSNTKRSTDAEYLDVLESEQLAVEGYNAASREQYVEAVDYFTKAIRIVHNDHRFYGNRSFCYCQLGQFAKALKDADKAIMFAPLSPKGYYRRGEALRELKQYKKAEEAFEHVVQLDEDCEDAKQELENVKIQQLVEMGFAEDQAFAVIQQFSSVQVAVEVLTTKSPVASFNSSGDEIYYSDEEVENLFVSSAAAALQTPQIGGKTNKMDPSNPEGHLSLWVGNITQSLTEKELLELFSRFGVVISVRLLPEKFCAFINFRDLSAPGAAMKHLQGKKIGGEHLLIRYPNNPVPEQVMVRKTQSASNGQSKLTGPVNGDECHFWRTTGCAFGNKCRYKHLKENKGIDKKPWQKVV</sequence>
<dbReference type="InterPro" id="IPR015940">
    <property type="entry name" value="UBA"/>
</dbReference>
<evidence type="ECO:0000259" key="9">
    <source>
        <dbReference type="PROSITE" id="PS50103"/>
    </source>
</evidence>
<dbReference type="eggNOG" id="KOG0548">
    <property type="taxonomic scope" value="Eukaryota"/>
</dbReference>
<evidence type="ECO:0000256" key="4">
    <source>
        <dbReference type="PROSITE-ProRule" id="PRU00723"/>
    </source>
</evidence>
<evidence type="ECO:0000256" key="5">
    <source>
        <dbReference type="SAM" id="Coils"/>
    </source>
</evidence>
<feature type="compositionally biased region" description="Low complexity" evidence="6">
    <location>
        <begin position="148"/>
        <end position="164"/>
    </location>
</feature>
<dbReference type="Proteomes" id="UP000027135">
    <property type="component" value="Unassembled WGS sequence"/>
</dbReference>
<dbReference type="EMBL" id="KK852669">
    <property type="protein sequence ID" value="KDR18852.1"/>
    <property type="molecule type" value="Genomic_DNA"/>
</dbReference>
<dbReference type="OrthoDB" id="2017782at2759"/>
<dbReference type="InterPro" id="IPR011990">
    <property type="entry name" value="TPR-like_helical_dom_sf"/>
</dbReference>
<evidence type="ECO:0000256" key="2">
    <source>
        <dbReference type="PROSITE-ProRule" id="PRU00176"/>
    </source>
</evidence>
<feature type="coiled-coil region" evidence="5">
    <location>
        <begin position="343"/>
        <end position="370"/>
    </location>
</feature>